<dbReference type="AlphaFoldDB" id="A0A2R5G3K9"/>
<name>A0A2R5G3K9_NOSCO</name>
<organism evidence="1 2">
    <name type="scientific">Nostoc commune NIES-4072</name>
    <dbReference type="NCBI Taxonomy" id="2005467"/>
    <lineage>
        <taxon>Bacteria</taxon>
        <taxon>Bacillati</taxon>
        <taxon>Cyanobacteriota</taxon>
        <taxon>Cyanophyceae</taxon>
        <taxon>Nostocales</taxon>
        <taxon>Nostocaceae</taxon>
        <taxon>Nostoc</taxon>
    </lineage>
</organism>
<accession>A0A2R5G3K9</accession>
<evidence type="ECO:0000313" key="1">
    <source>
        <dbReference type="EMBL" id="GBG22641.1"/>
    </source>
</evidence>
<evidence type="ECO:0000313" key="2">
    <source>
        <dbReference type="Proteomes" id="UP000245124"/>
    </source>
</evidence>
<reference evidence="1 2" key="1">
    <citation type="submission" date="2017-06" db="EMBL/GenBank/DDBJ databases">
        <title>Genome sequencing of cyanobaciteial culture collection at National Institute for Environmental Studies (NIES).</title>
        <authorList>
            <person name="Hirose Y."/>
            <person name="Shimura Y."/>
            <person name="Fujisawa T."/>
            <person name="Nakamura Y."/>
            <person name="Kawachi M."/>
        </authorList>
    </citation>
    <scope>NUCLEOTIDE SEQUENCE [LARGE SCALE GENOMIC DNA]</scope>
    <source>
        <strain evidence="1 2">NIES-4072</strain>
    </source>
</reference>
<proteinExistence type="predicted"/>
<dbReference type="EMBL" id="BDUD01000001">
    <property type="protein sequence ID" value="GBG22641.1"/>
    <property type="molecule type" value="Genomic_DNA"/>
</dbReference>
<comment type="caution">
    <text evidence="1">The sequence shown here is derived from an EMBL/GenBank/DDBJ whole genome shotgun (WGS) entry which is preliminary data.</text>
</comment>
<sequence>MGVGFFGFTYKLNADQSYIENVADFIIPNLDGIVHILIDVIAITQEPYTSHYGFRSTNSIAD</sequence>
<keyword evidence="2" id="KW-1185">Reference proteome</keyword>
<dbReference type="Proteomes" id="UP000245124">
    <property type="component" value="Unassembled WGS sequence"/>
</dbReference>
<gene>
    <name evidence="1" type="ORF">NIES4072_63530</name>
</gene>
<protein>
    <submittedName>
        <fullName evidence="1">Uncharacterized protein</fullName>
    </submittedName>
</protein>